<feature type="region of interest" description="Disordered" evidence="1">
    <location>
        <begin position="131"/>
        <end position="158"/>
    </location>
</feature>
<evidence type="ECO:0000313" key="2">
    <source>
        <dbReference type="EMBL" id="PVH66320.1"/>
    </source>
</evidence>
<proteinExistence type="predicted"/>
<dbReference type="Gramene" id="PVH66320">
    <property type="protein sequence ID" value="PVH66320"/>
    <property type="gene ID" value="PAHAL_1G205900"/>
</dbReference>
<reference evidence="2" key="1">
    <citation type="submission" date="2018-04" db="EMBL/GenBank/DDBJ databases">
        <title>WGS assembly of Panicum hallii.</title>
        <authorList>
            <person name="Lovell J."/>
            <person name="Jenkins J."/>
            <person name="Lowry D."/>
            <person name="Mamidi S."/>
            <person name="Sreedasyam A."/>
            <person name="Weng X."/>
            <person name="Barry K."/>
            <person name="Bonette J."/>
            <person name="Campitelli B."/>
            <person name="Daum C."/>
            <person name="Gordon S."/>
            <person name="Gould B."/>
            <person name="Lipzen A."/>
            <person name="Macqueen A."/>
            <person name="Palacio-Mejia J."/>
            <person name="Plott C."/>
            <person name="Shakirov E."/>
            <person name="Shu S."/>
            <person name="Yoshinaga Y."/>
            <person name="Zane M."/>
            <person name="Rokhsar D."/>
            <person name="Grimwood J."/>
            <person name="Schmutz J."/>
            <person name="Juenger T."/>
        </authorList>
    </citation>
    <scope>NUCLEOTIDE SEQUENCE [LARGE SCALE GENOMIC DNA]</scope>
    <source>
        <strain evidence="2">FIL2</strain>
    </source>
</reference>
<dbReference type="PANTHER" id="PTHR33240:SF15">
    <property type="entry name" value="GAG-PRO-LIKE PROTEIN"/>
    <property type="match status" value="1"/>
</dbReference>
<name>A0A2T8KVW1_9POAL</name>
<dbReference type="GO" id="GO:0006508">
    <property type="term" value="P:proteolysis"/>
    <property type="evidence" value="ECO:0007669"/>
    <property type="project" value="InterPro"/>
</dbReference>
<dbReference type="PANTHER" id="PTHR33240">
    <property type="entry name" value="OS08G0508500 PROTEIN"/>
    <property type="match status" value="1"/>
</dbReference>
<dbReference type="AlphaFoldDB" id="A0A2T8KVW1"/>
<organism evidence="2">
    <name type="scientific">Panicum hallii</name>
    <dbReference type="NCBI Taxonomy" id="206008"/>
    <lineage>
        <taxon>Eukaryota</taxon>
        <taxon>Viridiplantae</taxon>
        <taxon>Streptophyta</taxon>
        <taxon>Embryophyta</taxon>
        <taxon>Tracheophyta</taxon>
        <taxon>Spermatophyta</taxon>
        <taxon>Magnoliopsida</taxon>
        <taxon>Liliopsida</taxon>
        <taxon>Poales</taxon>
        <taxon>Poaceae</taxon>
        <taxon>PACMAD clade</taxon>
        <taxon>Panicoideae</taxon>
        <taxon>Panicodae</taxon>
        <taxon>Paniceae</taxon>
        <taxon>Panicinae</taxon>
        <taxon>Panicum</taxon>
        <taxon>Panicum sect. Panicum</taxon>
    </lineage>
</organism>
<dbReference type="InterPro" id="IPR001969">
    <property type="entry name" value="Aspartic_peptidase_AS"/>
</dbReference>
<dbReference type="CDD" id="cd00303">
    <property type="entry name" value="retropepsin_like"/>
    <property type="match status" value="1"/>
</dbReference>
<feature type="compositionally biased region" description="Basic and acidic residues" evidence="1">
    <location>
        <begin position="133"/>
        <end position="143"/>
    </location>
</feature>
<dbReference type="Gene3D" id="2.40.70.10">
    <property type="entry name" value="Acid Proteases"/>
    <property type="match status" value="1"/>
</dbReference>
<dbReference type="EMBL" id="CM008046">
    <property type="protein sequence ID" value="PVH66320.1"/>
    <property type="molecule type" value="Genomic_DNA"/>
</dbReference>
<dbReference type="SUPFAM" id="SSF50630">
    <property type="entry name" value="Acid proteases"/>
    <property type="match status" value="1"/>
</dbReference>
<gene>
    <name evidence="2" type="ORF">PAHAL_1G205900</name>
</gene>
<dbReference type="InterPro" id="IPR021109">
    <property type="entry name" value="Peptidase_aspartic_dom_sf"/>
</dbReference>
<sequence length="437" mass="49998">MKVDTQPFPNVNMVEGYDRSTCRQLDFTLGINMAGHTSRQARQEPTTSFLSSLKKYQYQYQQHLQHETEEEEYERHTEKCLRKREDTQDYWHCPFFKYCWDSGMKRLPTLEDCLECNCQKQDTRSTSVFQRLGPERPRHEQVETSRAGGNSKGEEDRYHRPRWCPDGLNWSQKRRVQRLRSLKEAEAQYLDTLRKARPDLAKKVWRPKKLKADVRTSADAHMVFVLPAEFHAPGRKEVLVAQLDLGPRPVIFEKPREKNYRHLKALYLKGYINGQPVSRMLVDTGAAVNIMLYSVLRKLGHSVGDLIKTNITLSDFNGQTSEAQGVLSVDLTVGGKTVPTSFFVVNSKGSYTVLLGRDWIHTNCCIPSTMHQCLFQWDGDEVEVVHADDSAEVSHAAMSVWDAEDQEPISGISLEGCDRVEATKNGVRLVLSTGLTE</sequence>
<accession>A0A2T8KVW1</accession>
<protein>
    <recommendedName>
        <fullName evidence="3">Peptidase A2 domain-containing protein</fullName>
    </recommendedName>
</protein>
<dbReference type="Pfam" id="PF13975">
    <property type="entry name" value="gag-asp_proteas"/>
    <property type="match status" value="1"/>
</dbReference>
<dbReference type="GO" id="GO:0004190">
    <property type="term" value="F:aspartic-type endopeptidase activity"/>
    <property type="evidence" value="ECO:0007669"/>
    <property type="project" value="InterPro"/>
</dbReference>
<evidence type="ECO:0000256" key="1">
    <source>
        <dbReference type="SAM" id="MobiDB-lite"/>
    </source>
</evidence>
<evidence type="ECO:0008006" key="3">
    <source>
        <dbReference type="Google" id="ProtNLM"/>
    </source>
</evidence>
<dbReference type="PROSITE" id="PS00141">
    <property type="entry name" value="ASP_PROTEASE"/>
    <property type="match status" value="1"/>
</dbReference>
<dbReference type="Proteomes" id="UP000243499">
    <property type="component" value="Chromosome 1"/>
</dbReference>